<dbReference type="EMBL" id="JBHSIS010000006">
    <property type="protein sequence ID" value="MFC4854822.1"/>
    <property type="molecule type" value="Genomic_DNA"/>
</dbReference>
<keyword evidence="2" id="KW-0472">Membrane</keyword>
<feature type="transmembrane region" description="Helical" evidence="2">
    <location>
        <begin position="167"/>
        <end position="188"/>
    </location>
</feature>
<feature type="compositionally biased region" description="Pro residues" evidence="1">
    <location>
        <begin position="109"/>
        <end position="119"/>
    </location>
</feature>
<keyword evidence="2" id="KW-1133">Transmembrane helix</keyword>
<feature type="region of interest" description="Disordered" evidence="1">
    <location>
        <begin position="31"/>
        <end position="157"/>
    </location>
</feature>
<evidence type="ECO:0000313" key="4">
    <source>
        <dbReference type="Proteomes" id="UP001595859"/>
    </source>
</evidence>
<evidence type="ECO:0000313" key="3">
    <source>
        <dbReference type="EMBL" id="MFC4854822.1"/>
    </source>
</evidence>
<name>A0ABV9S2Z8_9PSEU</name>
<evidence type="ECO:0000256" key="1">
    <source>
        <dbReference type="SAM" id="MobiDB-lite"/>
    </source>
</evidence>
<evidence type="ECO:0000256" key="2">
    <source>
        <dbReference type="SAM" id="Phobius"/>
    </source>
</evidence>
<keyword evidence="4" id="KW-1185">Reference proteome</keyword>
<keyword evidence="2" id="KW-0812">Transmembrane</keyword>
<comment type="caution">
    <text evidence="3">The sequence shown here is derived from an EMBL/GenBank/DDBJ whole genome shotgun (WGS) entry which is preliminary data.</text>
</comment>
<feature type="region of interest" description="Disordered" evidence="1">
    <location>
        <begin position="196"/>
        <end position="227"/>
    </location>
</feature>
<evidence type="ECO:0008006" key="5">
    <source>
        <dbReference type="Google" id="ProtNLM"/>
    </source>
</evidence>
<sequence>MSWQDELAQLDSALAAGQISADEYRTRRDRVIAQASGQSAPEQPQQQGAEPTAVFRPVQPQQGFEGADRTQIVSGQPPGNEHTQVVGHTDADSTQIVPNVQAQQQQHPHFPPPPPPPPWESQQPHPQAMTPPPWANEDLPPEFGQQSWPRQGPEVFEEKSRGGAGKVAGIIVAVVVVLALAGGAIWFFGFKDSGGNQADDQKTSEQTQPKTTSPKPPPPDIPEGPFLDLPGAKVYNRTVPIAQAVAEKVPTEAEAKLLQSVGVSEVSGLVTDVESGVRTGLWAFKVGEAADPAAVLTAIDQLYQSAKYELLSDDNGVKVRRLPADKPEADTAYRAHYLTDDGYLVRVEVYGKDSANVESVFNELLPEETDEFPPVS</sequence>
<dbReference type="Proteomes" id="UP001595859">
    <property type="component" value="Unassembled WGS sequence"/>
</dbReference>
<accession>A0ABV9S2Z8</accession>
<reference evidence="4" key="1">
    <citation type="journal article" date="2019" name="Int. J. Syst. Evol. Microbiol.">
        <title>The Global Catalogue of Microorganisms (GCM) 10K type strain sequencing project: providing services to taxonomists for standard genome sequencing and annotation.</title>
        <authorList>
            <consortium name="The Broad Institute Genomics Platform"/>
            <consortium name="The Broad Institute Genome Sequencing Center for Infectious Disease"/>
            <person name="Wu L."/>
            <person name="Ma J."/>
        </authorList>
    </citation>
    <scope>NUCLEOTIDE SEQUENCE [LARGE SCALE GENOMIC DNA]</scope>
    <source>
        <strain evidence="4">ZS-22-S1</strain>
    </source>
</reference>
<feature type="compositionally biased region" description="Low complexity" evidence="1">
    <location>
        <begin position="98"/>
        <end position="108"/>
    </location>
</feature>
<gene>
    <name evidence="3" type="ORF">ACFPCV_15045</name>
</gene>
<protein>
    <recommendedName>
        <fullName evidence="5">SHOCT domain-containing protein</fullName>
    </recommendedName>
</protein>
<dbReference type="RefSeq" id="WP_378056746.1">
    <property type="nucleotide sequence ID" value="NZ_JBHSIS010000006.1"/>
</dbReference>
<organism evidence="3 4">
    <name type="scientific">Actinophytocola glycyrrhizae</name>
    <dbReference type="NCBI Taxonomy" id="2044873"/>
    <lineage>
        <taxon>Bacteria</taxon>
        <taxon>Bacillati</taxon>
        <taxon>Actinomycetota</taxon>
        <taxon>Actinomycetes</taxon>
        <taxon>Pseudonocardiales</taxon>
        <taxon>Pseudonocardiaceae</taxon>
    </lineage>
</organism>
<feature type="compositionally biased region" description="Low complexity" evidence="1">
    <location>
        <begin position="33"/>
        <end position="50"/>
    </location>
</feature>
<proteinExistence type="predicted"/>